<proteinExistence type="predicted"/>
<dbReference type="PANTHER" id="PTHR23186:SF4">
    <property type="entry name" value="GH22790P"/>
    <property type="match status" value="1"/>
</dbReference>
<feature type="compositionally biased region" description="Basic and acidic residues" evidence="1">
    <location>
        <begin position="305"/>
        <end position="321"/>
    </location>
</feature>
<feature type="region of interest" description="Disordered" evidence="1">
    <location>
        <begin position="734"/>
        <end position="825"/>
    </location>
</feature>
<dbReference type="GO" id="GO:0048513">
    <property type="term" value="P:animal organ development"/>
    <property type="evidence" value="ECO:0007669"/>
    <property type="project" value="TreeGrafter"/>
</dbReference>
<feature type="compositionally biased region" description="Basic and acidic residues" evidence="1">
    <location>
        <begin position="903"/>
        <end position="914"/>
    </location>
</feature>
<sequence length="932" mass="100914">MIFGYVFSDIGPSDLGSAIICSWCQKDGTKLFTLATPAGVKAFCSEVCFTQCRRASFKKNKICDWCKHVRHTVNFVDLQEGDMQLQFCTEKCLNQYKMNIFCTEARQHLEQIQKMTGDGSSKITRSRESKDEILITPELWLSGTSTGVGEIKKEKPDLCDDDGGDGGGQDKIRDDLGSDNEEKEPGEVREKEVQGDALRTSMMGVHGDRQRKTPIPNHKYVYSKDINKNEKTLSGVTERSLPPHISGGSRRESPRGLASPNAPSSVSSTRIEPRSRNQRRSRERIRKLLVGEPVDRSCSPQAGFRDTEINPHRYPHVDHGTKRVAPSATAATMTPEQQLLGHPMFQHWATSQLLAMLPSMPSSLPASLSTPSAAAHLASLGYVAGTPHNMLYPGLFGAASLRPPAADNSTPLQRPFGAAQPRGSDALRSESTPVSLPSRHHVGGGYSNRRSANPSPLSHSSSNSSTGTPVPPIAEPTPPIAPDFAQLMTGNSALGPSDDLRALQSYLVNRATLPSGLSPSPAHAQHLSHLPSFPLDTSSAHTEILHFSLRSHSDNRPDGSATRQPPTTSQNQPTPLPPLFPQPSGVPPVTVLVPYPVAVPIPIPIPIPLPISPEKLFAYFEEKSKASNTCNSGAERDDFHKNVSSCSRHRSQSSSSSGSKMSGSSPLGPSSSTTRYPGWIAAVSGGRAPSSSSTTSSRGDLCPVIPSEHGEASDSISMLRREIGKSMPAVPSDFVASSLTTTTSQPLKRPRHASPQPLHLQTLNIDLSKRARTNSPSCSQEEENEAMDLRKPSSRTESPRSDQTCGPVRRFSNGASSDERPLSGGEAISLRDSSVAQSTHFPPRIHIVLNEEPPLSAGSEMNGGSTGFTNALPRVPDQSTYSSRRSRILDAPSIPRKTLRSPSPERRYVRTVPRDMVEAARRRGLRARVRTK</sequence>
<dbReference type="EMBL" id="BMAT01013876">
    <property type="protein sequence ID" value="GFS21946.1"/>
    <property type="molecule type" value="Genomic_DNA"/>
</dbReference>
<feature type="compositionally biased region" description="Pro residues" evidence="1">
    <location>
        <begin position="469"/>
        <end position="481"/>
    </location>
</feature>
<keyword evidence="3" id="KW-1185">Reference proteome</keyword>
<feature type="region of interest" description="Disordered" evidence="1">
    <location>
        <begin position="854"/>
        <end position="914"/>
    </location>
</feature>
<dbReference type="Proteomes" id="UP000762676">
    <property type="component" value="Unassembled WGS sequence"/>
</dbReference>
<feature type="region of interest" description="Disordered" evidence="1">
    <location>
        <begin position="628"/>
        <end position="715"/>
    </location>
</feature>
<feature type="region of interest" description="Disordered" evidence="1">
    <location>
        <begin position="406"/>
        <end position="492"/>
    </location>
</feature>
<name>A0AAV4JHX1_9GAST</name>
<feature type="compositionally biased region" description="Low complexity" evidence="1">
    <location>
        <begin position="564"/>
        <end position="573"/>
    </location>
</feature>
<feature type="compositionally biased region" description="Basic residues" evidence="1">
    <location>
        <begin position="276"/>
        <end position="287"/>
    </location>
</feature>
<dbReference type="Pfam" id="PF15279">
    <property type="entry name" value="SOBP"/>
    <property type="match status" value="1"/>
</dbReference>
<comment type="caution">
    <text evidence="2">The sequence shown here is derived from an EMBL/GenBank/DDBJ whole genome shotgun (WGS) entry which is preliminary data.</text>
</comment>
<dbReference type="PANTHER" id="PTHR23186">
    <property type="entry name" value="RETINOIC ACID-INDUCED PROTEIN 2"/>
    <property type="match status" value="1"/>
</dbReference>
<feature type="region of interest" description="Disordered" evidence="1">
    <location>
        <begin position="146"/>
        <end position="325"/>
    </location>
</feature>
<accession>A0AAV4JHX1</accession>
<dbReference type="AlphaFoldDB" id="A0AAV4JHX1"/>
<feature type="compositionally biased region" description="Basic and acidic residues" evidence="1">
    <location>
        <begin position="183"/>
        <end position="194"/>
    </location>
</feature>
<feature type="region of interest" description="Disordered" evidence="1">
    <location>
        <begin position="549"/>
        <end position="582"/>
    </location>
</feature>
<gene>
    <name evidence="2" type="ORF">ElyMa_006937800</name>
</gene>
<feature type="compositionally biased region" description="Low complexity" evidence="1">
    <location>
        <begin position="652"/>
        <end position="672"/>
    </location>
</feature>
<evidence type="ECO:0000313" key="3">
    <source>
        <dbReference type="Proteomes" id="UP000762676"/>
    </source>
</evidence>
<reference evidence="2 3" key="1">
    <citation type="journal article" date="2021" name="Elife">
        <title>Chloroplast acquisition without the gene transfer in kleptoplastic sea slugs, Plakobranchus ocellatus.</title>
        <authorList>
            <person name="Maeda T."/>
            <person name="Takahashi S."/>
            <person name="Yoshida T."/>
            <person name="Shimamura S."/>
            <person name="Takaki Y."/>
            <person name="Nagai Y."/>
            <person name="Toyoda A."/>
            <person name="Suzuki Y."/>
            <person name="Arimoto A."/>
            <person name="Ishii H."/>
            <person name="Satoh N."/>
            <person name="Nishiyama T."/>
            <person name="Hasebe M."/>
            <person name="Maruyama T."/>
            <person name="Minagawa J."/>
            <person name="Obokata J."/>
            <person name="Shigenobu S."/>
        </authorList>
    </citation>
    <scope>NUCLEOTIDE SEQUENCE [LARGE SCALE GENOMIC DNA]</scope>
</reference>
<dbReference type="InterPro" id="IPR026092">
    <property type="entry name" value="RAI2/SOBP"/>
</dbReference>
<feature type="compositionally biased region" description="Low complexity" evidence="1">
    <location>
        <begin position="451"/>
        <end position="468"/>
    </location>
</feature>
<evidence type="ECO:0000256" key="1">
    <source>
        <dbReference type="SAM" id="MobiDB-lite"/>
    </source>
</evidence>
<dbReference type="GO" id="GO:0005634">
    <property type="term" value="C:nucleus"/>
    <property type="evidence" value="ECO:0007669"/>
    <property type="project" value="TreeGrafter"/>
</dbReference>
<organism evidence="2 3">
    <name type="scientific">Elysia marginata</name>
    <dbReference type="NCBI Taxonomy" id="1093978"/>
    <lineage>
        <taxon>Eukaryota</taxon>
        <taxon>Metazoa</taxon>
        <taxon>Spiralia</taxon>
        <taxon>Lophotrochozoa</taxon>
        <taxon>Mollusca</taxon>
        <taxon>Gastropoda</taxon>
        <taxon>Heterobranchia</taxon>
        <taxon>Euthyneura</taxon>
        <taxon>Panpulmonata</taxon>
        <taxon>Sacoglossa</taxon>
        <taxon>Placobranchoidea</taxon>
        <taxon>Plakobranchidae</taxon>
        <taxon>Elysia</taxon>
    </lineage>
</organism>
<evidence type="ECO:0000313" key="2">
    <source>
        <dbReference type="EMBL" id="GFS21946.1"/>
    </source>
</evidence>
<feature type="compositionally biased region" description="Polar residues" evidence="1">
    <location>
        <begin position="735"/>
        <end position="746"/>
    </location>
</feature>
<protein>
    <submittedName>
        <fullName evidence="2">Sine oculis-binding-like protein</fullName>
    </submittedName>
</protein>